<proteinExistence type="predicted"/>
<reference evidence="1 2" key="1">
    <citation type="submission" date="2015-10" db="EMBL/GenBank/DDBJ databases">
        <title>Draft genomes sequences of Candida glabrata isolates 1A, 1B, 2A, 2B, 3A and 3B.</title>
        <authorList>
            <person name="Haavelsrud O.E."/>
            <person name="Gaustad P."/>
        </authorList>
    </citation>
    <scope>NUCLEOTIDE SEQUENCE [LARGE SCALE GENOMIC DNA]</scope>
    <source>
        <strain evidence="1">910700640</strain>
    </source>
</reference>
<sequence length="205" mass="24547">MIKDRWTVFRSYRQIQFSVDELLNSELPFRDELEMKVKEDRLKWIELSHNSTDKFQMLIYSEESDGTLIFCKNFDSMDQFLLEWIRRAKNVLIFPVKLKVNIDDLFILFEKMRNLMFVLQFDDLVDKNLKEMTITVDHDEQSDILARVYSEFGFRKALFAKYLSVATFTGGSGNQHSVDLVRNEFSSNHEWELFEMIVQDQLLRK</sequence>
<dbReference type="VEuPathDB" id="FungiDB:CAGL0K12298g"/>
<evidence type="ECO:0000313" key="2">
    <source>
        <dbReference type="Proteomes" id="UP000054886"/>
    </source>
</evidence>
<dbReference type="VEuPathDB" id="FungiDB:GWK60_K12067"/>
<evidence type="ECO:0000313" key="1">
    <source>
        <dbReference type="EMBL" id="KTB02172.1"/>
    </source>
</evidence>
<dbReference type="VEuPathDB" id="FungiDB:B1J91_K12298g"/>
<comment type="caution">
    <text evidence="1">The sequence shown here is derived from an EMBL/GenBank/DDBJ whole genome shotgun (WGS) entry which is preliminary data.</text>
</comment>
<dbReference type="EMBL" id="LLZZ01000126">
    <property type="protein sequence ID" value="KTB02172.1"/>
    <property type="molecule type" value="Genomic_DNA"/>
</dbReference>
<accession>A0A0W0DDB9</accession>
<dbReference type="AlphaFoldDB" id="A0A0W0DDB9"/>
<gene>
    <name evidence="1" type="ORF">AO440_003769</name>
</gene>
<protein>
    <submittedName>
        <fullName evidence="1">Uncharacterized protein</fullName>
    </submittedName>
</protein>
<dbReference type="Proteomes" id="UP000054886">
    <property type="component" value="Unassembled WGS sequence"/>
</dbReference>
<dbReference type="VEuPathDB" id="FungiDB:GVI51_K12133"/>
<organism evidence="1 2">
    <name type="scientific">Candida glabrata</name>
    <name type="common">Yeast</name>
    <name type="synonym">Torulopsis glabrata</name>
    <dbReference type="NCBI Taxonomy" id="5478"/>
    <lineage>
        <taxon>Eukaryota</taxon>
        <taxon>Fungi</taxon>
        <taxon>Dikarya</taxon>
        <taxon>Ascomycota</taxon>
        <taxon>Saccharomycotina</taxon>
        <taxon>Saccharomycetes</taxon>
        <taxon>Saccharomycetales</taxon>
        <taxon>Saccharomycetaceae</taxon>
        <taxon>Nakaseomyces</taxon>
    </lineage>
</organism>
<name>A0A0W0DDB9_CANGB</name>